<feature type="transmembrane region" description="Helical" evidence="7">
    <location>
        <begin position="638"/>
        <end position="656"/>
    </location>
</feature>
<dbReference type="PANTHER" id="PTHR33406:SF11">
    <property type="entry name" value="MEMBRANE PROTEIN SCO6666-RELATED"/>
    <property type="match status" value="1"/>
</dbReference>
<dbReference type="PROSITE" id="PS50156">
    <property type="entry name" value="SSD"/>
    <property type="match status" value="1"/>
</dbReference>
<keyword evidence="5 7" id="KW-1133">Transmembrane helix</keyword>
<feature type="transmembrane region" description="Helical" evidence="7">
    <location>
        <begin position="401"/>
        <end position="422"/>
    </location>
</feature>
<evidence type="ECO:0000313" key="9">
    <source>
        <dbReference type="EMBL" id="GIM72705.1"/>
    </source>
</evidence>
<sequence length="730" mass="74536">MAQLLYRLGRFSFRRRRLVAGLWALVLLLLAAGALTLGGRTVDTFTIPGTESQEALDALKRDLPDAGGASLTVVVQAPAGTRLPDPITRAAVADVVEQAAALPGVVAVVDPYASKRIDRTGTIGLISVQYTKGADDLSAADREAFDTLASDGTDQRPRVVPGGVSGGGPEIGATEIIGVAVAALVLVVTFGSLVAAGMTLLTALVGVVAGMCGLLLVTAVVEVSSTAPVLALMLGLAVGIDYALFIGSRHRTQLAAGMAAEESVARATATAGSAVTFAGATVVIALAGLSLVGVPFLTAMGLAAAGTVLTAVLVALSLLPALLGFAGGRVLPRGLRNRGAHARRAAEDGFGFTWARWVTRFRIPVVIVVVGGLGVLSVPVRDMRLALPDNGTAPAGSHQRVAYDLTTAAFGAGANGPLLVVIRGPRKDTVASLAGRVTAAVRKLPDVAAVSPGPANAAGTTRVVLVTPASGPSSAETARLVRDLRDSVTLMAGGSTSVAVTGATAVGVDVSQKLTAALPRYLGVVIGLSFLLLLLAFRSVLVPLKAAAGFLLTTGATFGITVAVFQLGRAADLFGVDRPGPLVSFLPIIMTGVLFGLAMDYEVFIVSRVREDFVHAGPPSDATATAATVAGVGHGARVVTAAALIMAAVFGGFVLIDDPTIKAIGFGLALGVLIDAFIVRMTLVPAVLTLLGRRAWAFPRWLDRITPRVDIEGDTLRRPEPAEAPELVRL</sequence>
<feature type="domain" description="SSD" evidence="8">
    <location>
        <begin position="193"/>
        <end position="325"/>
    </location>
</feature>
<name>A0A919SH93_9ACTN</name>
<dbReference type="EMBL" id="BOQL01000042">
    <property type="protein sequence ID" value="GIM72705.1"/>
    <property type="molecule type" value="Genomic_DNA"/>
</dbReference>
<organism evidence="9 10">
    <name type="scientific">Actinoplanes auranticolor</name>
    <dbReference type="NCBI Taxonomy" id="47988"/>
    <lineage>
        <taxon>Bacteria</taxon>
        <taxon>Bacillati</taxon>
        <taxon>Actinomycetota</taxon>
        <taxon>Actinomycetes</taxon>
        <taxon>Micromonosporales</taxon>
        <taxon>Micromonosporaceae</taxon>
        <taxon>Actinoplanes</taxon>
    </lineage>
</organism>
<protein>
    <submittedName>
        <fullName evidence="9">Membrane protein</fullName>
    </submittedName>
</protein>
<evidence type="ECO:0000256" key="7">
    <source>
        <dbReference type="SAM" id="Phobius"/>
    </source>
</evidence>
<gene>
    <name evidence="9" type="ORF">Aau02nite_52350</name>
</gene>
<evidence type="ECO:0000256" key="3">
    <source>
        <dbReference type="ARBA" id="ARBA00022475"/>
    </source>
</evidence>
<feature type="transmembrane region" description="Helical" evidence="7">
    <location>
        <begin position="267"/>
        <end position="296"/>
    </location>
</feature>
<accession>A0A919SH93</accession>
<dbReference type="Pfam" id="PF03176">
    <property type="entry name" value="MMPL"/>
    <property type="match status" value="2"/>
</dbReference>
<feature type="transmembrane region" description="Helical" evidence="7">
    <location>
        <begin position="203"/>
        <end position="221"/>
    </location>
</feature>
<evidence type="ECO:0000256" key="1">
    <source>
        <dbReference type="ARBA" id="ARBA00004651"/>
    </source>
</evidence>
<dbReference type="InterPro" id="IPR000731">
    <property type="entry name" value="SSD"/>
</dbReference>
<feature type="transmembrane region" description="Helical" evidence="7">
    <location>
        <begin position="547"/>
        <end position="568"/>
    </location>
</feature>
<evidence type="ECO:0000256" key="4">
    <source>
        <dbReference type="ARBA" id="ARBA00022692"/>
    </source>
</evidence>
<feature type="transmembrane region" description="Helical" evidence="7">
    <location>
        <begin position="176"/>
        <end position="196"/>
    </location>
</feature>
<comment type="subcellular location">
    <subcellularLocation>
        <location evidence="1">Cell membrane</location>
        <topology evidence="1">Multi-pass membrane protein</topology>
    </subcellularLocation>
</comment>
<dbReference type="AlphaFoldDB" id="A0A919SH93"/>
<evidence type="ECO:0000259" key="8">
    <source>
        <dbReference type="PROSITE" id="PS50156"/>
    </source>
</evidence>
<dbReference type="InterPro" id="IPR004869">
    <property type="entry name" value="MMPL_dom"/>
</dbReference>
<evidence type="ECO:0000256" key="6">
    <source>
        <dbReference type="ARBA" id="ARBA00023136"/>
    </source>
</evidence>
<dbReference type="Proteomes" id="UP000681340">
    <property type="component" value="Unassembled WGS sequence"/>
</dbReference>
<dbReference type="InterPro" id="IPR050545">
    <property type="entry name" value="Mycobact_MmpL"/>
</dbReference>
<reference evidence="9" key="1">
    <citation type="submission" date="2021-03" db="EMBL/GenBank/DDBJ databases">
        <title>Whole genome shotgun sequence of Actinoplanes auranticolor NBRC 12245.</title>
        <authorList>
            <person name="Komaki H."/>
            <person name="Tamura T."/>
        </authorList>
    </citation>
    <scope>NUCLEOTIDE SEQUENCE</scope>
    <source>
        <strain evidence="9">NBRC 12245</strain>
    </source>
</reference>
<feature type="transmembrane region" description="Helical" evidence="7">
    <location>
        <begin position="227"/>
        <end position="246"/>
    </location>
</feature>
<evidence type="ECO:0000256" key="2">
    <source>
        <dbReference type="ARBA" id="ARBA00010157"/>
    </source>
</evidence>
<evidence type="ECO:0000256" key="5">
    <source>
        <dbReference type="ARBA" id="ARBA00022989"/>
    </source>
</evidence>
<dbReference type="PANTHER" id="PTHR33406">
    <property type="entry name" value="MEMBRANE PROTEIN MJ1562-RELATED"/>
    <property type="match status" value="1"/>
</dbReference>
<feature type="transmembrane region" description="Helical" evidence="7">
    <location>
        <begin position="361"/>
        <end position="381"/>
    </location>
</feature>
<comment type="caution">
    <text evidence="9">The sequence shown here is derived from an EMBL/GenBank/DDBJ whole genome shotgun (WGS) entry which is preliminary data.</text>
</comment>
<evidence type="ECO:0000313" key="10">
    <source>
        <dbReference type="Proteomes" id="UP000681340"/>
    </source>
</evidence>
<keyword evidence="4 7" id="KW-0812">Transmembrane</keyword>
<feature type="transmembrane region" description="Helical" evidence="7">
    <location>
        <begin position="302"/>
        <end position="326"/>
    </location>
</feature>
<feature type="transmembrane region" description="Helical" evidence="7">
    <location>
        <begin position="668"/>
        <end position="691"/>
    </location>
</feature>
<dbReference type="Gene3D" id="1.20.1640.10">
    <property type="entry name" value="Multidrug efflux transporter AcrB transmembrane domain"/>
    <property type="match status" value="2"/>
</dbReference>
<dbReference type="SUPFAM" id="SSF82866">
    <property type="entry name" value="Multidrug efflux transporter AcrB transmembrane domain"/>
    <property type="match status" value="2"/>
</dbReference>
<proteinExistence type="inferred from homology"/>
<feature type="transmembrane region" description="Helical" evidence="7">
    <location>
        <begin position="521"/>
        <end position="541"/>
    </location>
</feature>
<dbReference type="RefSeq" id="WP_212991163.1">
    <property type="nucleotide sequence ID" value="NZ_BAABEA010000002.1"/>
</dbReference>
<comment type="similarity">
    <text evidence="2">Belongs to the resistance-nodulation-cell division (RND) (TC 2.A.6) family. MmpL subfamily.</text>
</comment>
<keyword evidence="6 7" id="KW-0472">Membrane</keyword>
<keyword evidence="10" id="KW-1185">Reference proteome</keyword>
<dbReference type="GO" id="GO:0005886">
    <property type="term" value="C:plasma membrane"/>
    <property type="evidence" value="ECO:0007669"/>
    <property type="project" value="UniProtKB-SubCell"/>
</dbReference>
<feature type="transmembrane region" description="Helical" evidence="7">
    <location>
        <begin position="580"/>
        <end position="599"/>
    </location>
</feature>
<keyword evidence="3" id="KW-1003">Cell membrane</keyword>